<proteinExistence type="predicted"/>
<dbReference type="AlphaFoldDB" id="A0A117M364"/>
<feature type="transmembrane region" description="Helical" evidence="1">
    <location>
        <begin position="24"/>
        <end position="43"/>
    </location>
</feature>
<evidence type="ECO:0000313" key="3">
    <source>
        <dbReference type="Proteomes" id="UP000054705"/>
    </source>
</evidence>
<organism evidence="2 3">
    <name type="scientific">Pelotomaculum thermopropionicum</name>
    <dbReference type="NCBI Taxonomy" id="110500"/>
    <lineage>
        <taxon>Bacteria</taxon>
        <taxon>Bacillati</taxon>
        <taxon>Bacillota</taxon>
        <taxon>Clostridia</taxon>
        <taxon>Eubacteriales</taxon>
        <taxon>Desulfotomaculaceae</taxon>
        <taxon>Pelotomaculum</taxon>
    </lineage>
</organism>
<dbReference type="EMBL" id="LGGS01000131">
    <property type="protein sequence ID" value="KUK81759.1"/>
    <property type="molecule type" value="Genomic_DNA"/>
</dbReference>
<gene>
    <name evidence="2" type="ORF">XD97_0573</name>
</gene>
<keyword evidence="1" id="KW-0472">Membrane</keyword>
<evidence type="ECO:0000313" key="2">
    <source>
        <dbReference type="EMBL" id="KUK81759.1"/>
    </source>
</evidence>
<feature type="non-terminal residue" evidence="2">
    <location>
        <position position="1"/>
    </location>
</feature>
<comment type="caution">
    <text evidence="2">The sequence shown here is derived from an EMBL/GenBank/DDBJ whole genome shotgun (WGS) entry which is preliminary data.</text>
</comment>
<sequence length="51" mass="5979">LVFLSLAHQNSQLFYTKFNDSPHLIPRVYIILIYIILPGKLLLDQYQFGLT</sequence>
<keyword evidence="1" id="KW-1133">Transmembrane helix</keyword>
<keyword evidence="1" id="KW-0812">Transmembrane</keyword>
<evidence type="ECO:0000256" key="1">
    <source>
        <dbReference type="SAM" id="Phobius"/>
    </source>
</evidence>
<protein>
    <submittedName>
        <fullName evidence="2">Uncharacterized protein</fullName>
    </submittedName>
</protein>
<reference evidence="3" key="1">
    <citation type="journal article" date="2015" name="MBio">
        <title>Genome-Resolved Metagenomic Analysis Reveals Roles for Candidate Phyla and Other Microbial Community Members in Biogeochemical Transformations in Oil Reservoirs.</title>
        <authorList>
            <person name="Hu P."/>
            <person name="Tom L."/>
            <person name="Singh A."/>
            <person name="Thomas B.C."/>
            <person name="Baker B.J."/>
            <person name="Piceno Y.M."/>
            <person name="Andersen G.L."/>
            <person name="Banfield J.F."/>
        </authorList>
    </citation>
    <scope>NUCLEOTIDE SEQUENCE [LARGE SCALE GENOMIC DNA]</scope>
</reference>
<accession>A0A117M364</accession>
<dbReference type="Proteomes" id="UP000054705">
    <property type="component" value="Unassembled WGS sequence"/>
</dbReference>
<name>A0A117M364_9FIRM</name>